<evidence type="ECO:0000256" key="3">
    <source>
        <dbReference type="ARBA" id="ARBA00011355"/>
    </source>
</evidence>
<evidence type="ECO:0000256" key="11">
    <source>
        <dbReference type="ARBA" id="ARBA00032766"/>
    </source>
</evidence>
<dbReference type="SUPFAM" id="SSF48239">
    <property type="entry name" value="Terpenoid cyclases/Protein prenyltransferases"/>
    <property type="match status" value="1"/>
</dbReference>
<dbReference type="GO" id="GO:0072657">
    <property type="term" value="P:protein localization to membrane"/>
    <property type="evidence" value="ECO:0007669"/>
    <property type="project" value="UniProtKB-ARBA"/>
</dbReference>
<gene>
    <name evidence="14" type="primary">rabggtb</name>
    <name evidence="14" type="ORF">AK812_SmicGene10757</name>
</gene>
<dbReference type="PANTHER" id="PTHR11774:SF11">
    <property type="entry name" value="GERANYLGERANYL TRANSFERASE TYPE-2 SUBUNIT BETA"/>
    <property type="match status" value="1"/>
</dbReference>
<evidence type="ECO:0000256" key="12">
    <source>
        <dbReference type="ARBA" id="ARBA00047658"/>
    </source>
</evidence>
<evidence type="ECO:0000256" key="8">
    <source>
        <dbReference type="ARBA" id="ARBA00022737"/>
    </source>
</evidence>
<dbReference type="FunFam" id="1.50.10.20:FF:000012">
    <property type="entry name" value="Geranylgeranyl transferase type-2 subunit beta"/>
    <property type="match status" value="1"/>
</dbReference>
<protein>
    <recommendedName>
        <fullName evidence="4">protein geranylgeranyltransferase type II</fullName>
        <ecNumber evidence="4">2.5.1.60</ecNumber>
    </recommendedName>
    <alternativeName>
        <fullName evidence="10">Geranylgeranyl transferase type II subunit beta</fullName>
    </alternativeName>
    <alternativeName>
        <fullName evidence="11">Type II protein geranyl-geranyltransferase subunit beta</fullName>
    </alternativeName>
</protein>
<keyword evidence="6 14" id="KW-0808">Transferase</keyword>
<dbReference type="Proteomes" id="UP000186817">
    <property type="component" value="Unassembled WGS sequence"/>
</dbReference>
<accession>A0A1Q9EF17</accession>
<reference evidence="14 15" key="1">
    <citation type="submission" date="2016-02" db="EMBL/GenBank/DDBJ databases">
        <title>Genome analysis of coral dinoflagellate symbionts highlights evolutionary adaptations to a symbiotic lifestyle.</title>
        <authorList>
            <person name="Aranda M."/>
            <person name="Li Y."/>
            <person name="Liew Y.J."/>
            <person name="Baumgarten S."/>
            <person name="Simakov O."/>
            <person name="Wilson M."/>
            <person name="Piel J."/>
            <person name="Ashoor H."/>
            <person name="Bougouffa S."/>
            <person name="Bajic V.B."/>
            <person name="Ryu T."/>
            <person name="Ravasi T."/>
            <person name="Bayer T."/>
            <person name="Micklem G."/>
            <person name="Kim H."/>
            <person name="Bhak J."/>
            <person name="Lajeunesse T.C."/>
            <person name="Voolstra C.R."/>
        </authorList>
    </citation>
    <scope>NUCLEOTIDE SEQUENCE [LARGE SCALE GENOMIC DNA]</scope>
    <source>
        <strain evidence="14 15">CCMP2467</strain>
    </source>
</reference>
<dbReference type="GO" id="GO:0046872">
    <property type="term" value="F:metal ion binding"/>
    <property type="evidence" value="ECO:0007669"/>
    <property type="project" value="UniProtKB-KW"/>
</dbReference>
<sequence>MSSTAAGFRSLDRMMPDIALNPSLLGRVRLEKSGHEPRADTADAFVDKDMETLADMLGGHGPTFHAMAPSSGGWCFHMRTRKEIIAERTAHGGRRLWPYCSALWKCDCEYGPPTEVEPLDVEAALGLFGGDNSLEIYDDQRVIIADSVGLRRRSKARQLFGMARLAQKEFASIIAASGGAGIFLAFPHNGRNGIPSEAAASEPGLTRASGPKKAICAGPHSGDAQGWCLHVPCGGMRPAMDANEQIRKHSAQYLPEWDGQAAWKAKALVLWYTPKQIDLILSLIFAPAAVQRLWPPQFFRESQWRVDSGFDYALFQLWMNPGFQCAFVQAHRGLGAHPGVSTIDASRALLHDHQGSVAALQEVDVNRQSAAGSAHAWRQKGFCTSFGAPDLIGWRQVWSPGLCKATLRMCLGFPADLPRTSAAYESMMRQPWKVQQDLLSLMVRSVLRCRTAIPNTLGEALKHRAEQELLAQAPVRLPGYEAVPSLHFLCIKLDLASGQAPDGALLVFRFTATWAAEACCRLNQKADAEQDMVLFAATAALRLESHLCADRHLSDNRRPIDHSELVERFRSWSMSWKMVRTLRLLAEQAGRCIDYAALGHGFPPQHPVDRLTYREGNHSSFEKSQQRSNESAEAVRKLCKTRPSEDAICSQFVREIGCRPDSIGPVSMDGVLLALENELLLPLRSLNEGRQWMYQTLSKAPLPTAEIDRVVQEITQSVLENKYKFWRYNNPVGQRQLEGLSQNQLDIWQEASCGWVKLESGTIKIHEDEDNELGLFWATKIGGPSHGFDVEAQCHLPLLANARSKVILVSDPSYPHHPVGRAHFKMLWTAKNQPLLWLEKVNKDFRADVDTGLWSAAVLMHAAKKAKAMGVALFCDPSVSTALASVAASLDQSPVVVQVQERIVLRPSNGVTEASDYLTNKHDWLQCEEEVTGAVLRVVYVPPGAEMPDAEPEARSIRRSAIAAIAVLGTVKRHGVWLIAMDRIYGPRHKSHDCQTARAMSGSGGYVGTVQASQSKEEDLLRDKHNYYLQHLDDDKESLEYMMSEHLRMGGVYWGVSAMALLRRLDDERRDSIVEWILRCRDPKTPGGFGPNVGHDADITATHYALLVLCIFDATDKLDREGVVAFIAGLQQNDGSFAGDHWGEVDVRFAYCALSALTILDALDSIDVDACVGWILRCMNYEGSFGPVPRAESHAAYVFCAVQALALVDALGAIDVDQLGWWLCERQTPSGGFNGRPEKAPDVCYSWWILSALATIDRVHWIDVEKLADFIIAAQDGEDGGIADRPGDVPDVFHTFFGLAGLSLMRRVDLAPIHCVYALPLEVVERMNLPPILPMYDSR</sequence>
<evidence type="ECO:0000256" key="4">
    <source>
        <dbReference type="ARBA" id="ARBA00012656"/>
    </source>
</evidence>
<dbReference type="EMBL" id="LSRX01000170">
    <property type="protein sequence ID" value="OLQ05988.1"/>
    <property type="molecule type" value="Genomic_DNA"/>
</dbReference>
<dbReference type="InterPro" id="IPR008930">
    <property type="entry name" value="Terpenoid_cyclase/PrenylTrfase"/>
</dbReference>
<comment type="similarity">
    <text evidence="2">Belongs to the protein prenyltransferase subunit beta family.</text>
</comment>
<comment type="subunit">
    <text evidence="3">Heterodimer of an alpha and a beta subunit.</text>
</comment>
<organism evidence="14 15">
    <name type="scientific">Symbiodinium microadriaticum</name>
    <name type="common">Dinoflagellate</name>
    <name type="synonym">Zooxanthella microadriatica</name>
    <dbReference type="NCBI Taxonomy" id="2951"/>
    <lineage>
        <taxon>Eukaryota</taxon>
        <taxon>Sar</taxon>
        <taxon>Alveolata</taxon>
        <taxon>Dinophyceae</taxon>
        <taxon>Suessiales</taxon>
        <taxon>Symbiodiniaceae</taxon>
        <taxon>Symbiodinium</taxon>
    </lineage>
</organism>
<dbReference type="EC" id="2.5.1.60" evidence="4"/>
<keyword evidence="8" id="KW-0677">Repeat</keyword>
<evidence type="ECO:0000256" key="6">
    <source>
        <dbReference type="ARBA" id="ARBA00022679"/>
    </source>
</evidence>
<dbReference type="GO" id="GO:0004663">
    <property type="term" value="F:Rab geranylgeranyltransferase activity"/>
    <property type="evidence" value="ECO:0007669"/>
    <property type="project" value="UniProtKB-EC"/>
</dbReference>
<evidence type="ECO:0000256" key="1">
    <source>
        <dbReference type="ARBA" id="ARBA00001947"/>
    </source>
</evidence>
<evidence type="ECO:0000256" key="10">
    <source>
        <dbReference type="ARBA" id="ARBA00030816"/>
    </source>
</evidence>
<keyword evidence="9" id="KW-0862">Zinc</keyword>
<dbReference type="InterPro" id="IPR026873">
    <property type="entry name" value="Ptb1"/>
</dbReference>
<evidence type="ECO:0000313" key="14">
    <source>
        <dbReference type="EMBL" id="OLQ05988.1"/>
    </source>
</evidence>
<evidence type="ECO:0000256" key="5">
    <source>
        <dbReference type="ARBA" id="ARBA00022602"/>
    </source>
</evidence>
<evidence type="ECO:0000256" key="7">
    <source>
        <dbReference type="ARBA" id="ARBA00022723"/>
    </source>
</evidence>
<dbReference type="GO" id="GO:0005968">
    <property type="term" value="C:Rab-protein geranylgeranyltransferase complex"/>
    <property type="evidence" value="ECO:0007669"/>
    <property type="project" value="TreeGrafter"/>
</dbReference>
<dbReference type="Gene3D" id="1.50.10.20">
    <property type="match status" value="1"/>
</dbReference>
<evidence type="ECO:0000259" key="13">
    <source>
        <dbReference type="Pfam" id="PF00432"/>
    </source>
</evidence>
<dbReference type="OrthoDB" id="5428259at2759"/>
<keyword evidence="15" id="KW-1185">Reference proteome</keyword>
<comment type="caution">
    <text evidence="14">The sequence shown here is derived from an EMBL/GenBank/DDBJ whole genome shotgun (WGS) entry which is preliminary data.</text>
</comment>
<dbReference type="CDD" id="cd02894">
    <property type="entry name" value="GGTase-II"/>
    <property type="match status" value="1"/>
</dbReference>
<keyword evidence="5" id="KW-0637">Prenyltransferase</keyword>
<proteinExistence type="inferred from homology"/>
<evidence type="ECO:0000313" key="15">
    <source>
        <dbReference type="Proteomes" id="UP000186817"/>
    </source>
</evidence>
<evidence type="ECO:0000256" key="2">
    <source>
        <dbReference type="ARBA" id="ARBA00010497"/>
    </source>
</evidence>
<name>A0A1Q9EF17_SYMMI</name>
<feature type="domain" description="Prenyltransferase alpha-alpha toroid" evidence="13">
    <location>
        <begin position="1020"/>
        <end position="1318"/>
    </location>
</feature>
<dbReference type="PANTHER" id="PTHR11774">
    <property type="entry name" value="GERANYLGERANYL TRANSFERASE TYPE BETA SUBUNIT"/>
    <property type="match status" value="1"/>
</dbReference>
<dbReference type="InterPro" id="IPR045089">
    <property type="entry name" value="PGGT1B-like"/>
</dbReference>
<evidence type="ECO:0000256" key="9">
    <source>
        <dbReference type="ARBA" id="ARBA00022833"/>
    </source>
</evidence>
<keyword evidence="7" id="KW-0479">Metal-binding</keyword>
<dbReference type="Pfam" id="PF00432">
    <property type="entry name" value="Prenyltrans"/>
    <property type="match status" value="1"/>
</dbReference>
<comment type="cofactor">
    <cofactor evidence="1">
        <name>Zn(2+)</name>
        <dbReference type="ChEBI" id="CHEBI:29105"/>
    </cofactor>
</comment>
<comment type="catalytic activity">
    <reaction evidence="12">
        <text>geranylgeranyl diphosphate + L-cysteinyl-[protein] = S-geranylgeranyl-L-cysteinyl-[protein] + diphosphate</text>
        <dbReference type="Rhea" id="RHEA:21240"/>
        <dbReference type="Rhea" id="RHEA-COMP:10131"/>
        <dbReference type="Rhea" id="RHEA-COMP:11537"/>
        <dbReference type="ChEBI" id="CHEBI:29950"/>
        <dbReference type="ChEBI" id="CHEBI:33019"/>
        <dbReference type="ChEBI" id="CHEBI:57533"/>
        <dbReference type="ChEBI" id="CHEBI:86021"/>
        <dbReference type="EC" id="2.5.1.60"/>
    </reaction>
</comment>
<dbReference type="InterPro" id="IPR001330">
    <property type="entry name" value="Prenyltrans"/>
</dbReference>